<reference evidence="2 3" key="1">
    <citation type="submission" date="2024-09" db="EMBL/GenBank/DDBJ databases">
        <authorList>
            <person name="Sun Q."/>
            <person name="Mori K."/>
        </authorList>
    </citation>
    <scope>NUCLEOTIDE SEQUENCE [LARGE SCALE GENOMIC DNA]</scope>
    <source>
        <strain evidence="2 3">ATCC 51285</strain>
    </source>
</reference>
<feature type="domain" description="SPOR" evidence="1">
    <location>
        <begin position="119"/>
        <end position="194"/>
    </location>
</feature>
<dbReference type="SUPFAM" id="SSF110997">
    <property type="entry name" value="Sporulation related repeat"/>
    <property type="match status" value="1"/>
</dbReference>
<dbReference type="PANTHER" id="PTHR38687">
    <property type="entry name" value="CELL DIVISION PROTEIN DEDD-RELATED"/>
    <property type="match status" value="1"/>
</dbReference>
<sequence length="200" mass="21497">MSERNRYRIAGAFVLALILTAFGWAFWDGAGVPSLPVVAQAGIPPRPPAPVLQNYPPQQPVLPLQTEVAPVVNQAAQMQATEVAPPPTAAAQPAKPITKNEVKAAAKPVAPPEVQFDQQGVPAAWSLQLASFKDEANAKRLHQQVQGKGHKAYLIQEGGLHKVLIGPELDKARMERLKAEIKTQFGLAAMVVRYQLPGAK</sequence>
<dbReference type="Gene3D" id="3.30.70.1070">
    <property type="entry name" value="Sporulation related repeat"/>
    <property type="match status" value="1"/>
</dbReference>
<gene>
    <name evidence="2" type="ORF">ACFFLH_03035</name>
</gene>
<proteinExistence type="predicted"/>
<keyword evidence="3" id="KW-1185">Reference proteome</keyword>
<protein>
    <submittedName>
        <fullName evidence="2">SPOR domain-containing protein</fullName>
    </submittedName>
</protein>
<evidence type="ECO:0000259" key="1">
    <source>
        <dbReference type="PROSITE" id="PS51724"/>
    </source>
</evidence>
<dbReference type="InterPro" id="IPR052521">
    <property type="entry name" value="Cell_div_SPOR-domain"/>
</dbReference>
<dbReference type="Pfam" id="PF05036">
    <property type="entry name" value="SPOR"/>
    <property type="match status" value="1"/>
</dbReference>
<organism evidence="2 3">
    <name type="scientific">Balneatrix alpica</name>
    <dbReference type="NCBI Taxonomy" id="75684"/>
    <lineage>
        <taxon>Bacteria</taxon>
        <taxon>Pseudomonadati</taxon>
        <taxon>Pseudomonadota</taxon>
        <taxon>Gammaproteobacteria</taxon>
        <taxon>Oceanospirillales</taxon>
        <taxon>Balneatrichaceae</taxon>
        <taxon>Balneatrix</taxon>
    </lineage>
</organism>
<evidence type="ECO:0000313" key="2">
    <source>
        <dbReference type="EMBL" id="MFB9885386.1"/>
    </source>
</evidence>
<dbReference type="EMBL" id="JBHLZN010000001">
    <property type="protein sequence ID" value="MFB9885386.1"/>
    <property type="molecule type" value="Genomic_DNA"/>
</dbReference>
<dbReference type="InterPro" id="IPR036680">
    <property type="entry name" value="SPOR-like_sf"/>
</dbReference>
<name>A0ABV5Z7Y3_9GAMM</name>
<comment type="caution">
    <text evidence="2">The sequence shown here is derived from an EMBL/GenBank/DDBJ whole genome shotgun (WGS) entry which is preliminary data.</text>
</comment>
<dbReference type="InterPro" id="IPR007730">
    <property type="entry name" value="SPOR-like_dom"/>
</dbReference>
<accession>A0ABV5Z7Y3</accession>
<evidence type="ECO:0000313" key="3">
    <source>
        <dbReference type="Proteomes" id="UP001589628"/>
    </source>
</evidence>
<dbReference type="PANTHER" id="PTHR38687:SF1">
    <property type="entry name" value="CELL DIVISION PROTEIN DEDD"/>
    <property type="match status" value="1"/>
</dbReference>
<dbReference type="RefSeq" id="WP_051527688.1">
    <property type="nucleotide sequence ID" value="NZ_JAUESS010000014.1"/>
</dbReference>
<dbReference type="PROSITE" id="PS51724">
    <property type="entry name" value="SPOR"/>
    <property type="match status" value="1"/>
</dbReference>
<dbReference type="Proteomes" id="UP001589628">
    <property type="component" value="Unassembled WGS sequence"/>
</dbReference>